<dbReference type="RefSeq" id="WP_176279922.1">
    <property type="nucleotide sequence ID" value="NZ_JABWMH010000003.1"/>
</dbReference>
<proteinExistence type="predicted"/>
<sequence>MIAFRIVTILIGFIPLWFGINGVFFGAAEHMAGEPFSSAMDNQYRYLSGVYIGVALMIFYSSGDIRRRGDLFRFAIIAIFIGGCARAISYLTVGAPPTEQFAGMVVELLAPLLLLWRVRAVRY</sequence>
<feature type="transmembrane region" description="Helical" evidence="1">
    <location>
        <begin position="74"/>
        <end position="95"/>
    </location>
</feature>
<keyword evidence="1" id="KW-1133">Transmembrane helix</keyword>
<comment type="caution">
    <text evidence="2">The sequence shown here is derived from an EMBL/GenBank/DDBJ whole genome shotgun (WGS) entry which is preliminary data.</text>
</comment>
<evidence type="ECO:0000313" key="3">
    <source>
        <dbReference type="Proteomes" id="UP000652427"/>
    </source>
</evidence>
<dbReference type="Proteomes" id="UP000652427">
    <property type="component" value="Unassembled WGS sequence"/>
</dbReference>
<feature type="transmembrane region" description="Helical" evidence="1">
    <location>
        <begin position="101"/>
        <end position="118"/>
    </location>
</feature>
<keyword evidence="1" id="KW-0472">Membrane</keyword>
<organism evidence="2 3">
    <name type="scientific">Parasphingorhabdus flavimaris</name>
    <dbReference type="NCBI Taxonomy" id="266812"/>
    <lineage>
        <taxon>Bacteria</taxon>
        <taxon>Pseudomonadati</taxon>
        <taxon>Pseudomonadota</taxon>
        <taxon>Alphaproteobacteria</taxon>
        <taxon>Sphingomonadales</taxon>
        <taxon>Sphingomonadaceae</taxon>
        <taxon>Parasphingorhabdus</taxon>
    </lineage>
</organism>
<dbReference type="Pfam" id="PF14248">
    <property type="entry name" value="DUF4345"/>
    <property type="match status" value="1"/>
</dbReference>
<evidence type="ECO:0000256" key="1">
    <source>
        <dbReference type="SAM" id="Phobius"/>
    </source>
</evidence>
<evidence type="ECO:0000313" key="2">
    <source>
        <dbReference type="EMBL" id="NVD28479.1"/>
    </source>
</evidence>
<dbReference type="InterPro" id="IPR025597">
    <property type="entry name" value="DUF4345"/>
</dbReference>
<feature type="transmembrane region" description="Helical" evidence="1">
    <location>
        <begin position="44"/>
        <end position="62"/>
    </location>
</feature>
<accession>A0ABX2N481</accession>
<gene>
    <name evidence="2" type="ORF">HUO14_11250</name>
</gene>
<keyword evidence="3" id="KW-1185">Reference proteome</keyword>
<name>A0ABX2N481_9SPHN</name>
<dbReference type="EMBL" id="JABWMH010000003">
    <property type="protein sequence ID" value="NVD28479.1"/>
    <property type="molecule type" value="Genomic_DNA"/>
</dbReference>
<reference evidence="2 3" key="1">
    <citation type="submission" date="2020-06" db="EMBL/GenBank/DDBJ databases">
        <authorList>
            <person name="Kim S.-J."/>
            <person name="Park S.-J."/>
        </authorList>
    </citation>
    <scope>NUCLEOTIDE SEQUENCE [LARGE SCALE GENOMIC DNA]</scope>
    <source>
        <strain evidence="2 3">SW-151</strain>
    </source>
</reference>
<protein>
    <submittedName>
        <fullName evidence="2">DUF4345 domain-containing protein</fullName>
    </submittedName>
</protein>
<keyword evidence="1" id="KW-0812">Transmembrane</keyword>
<feature type="transmembrane region" description="Helical" evidence="1">
    <location>
        <begin position="7"/>
        <end position="24"/>
    </location>
</feature>